<dbReference type="OrthoDB" id="7053758at2"/>
<gene>
    <name evidence="2" type="ORF">NT2_03_00710</name>
</gene>
<feature type="domain" description="DUF1214" evidence="1">
    <location>
        <begin position="88"/>
        <end position="168"/>
    </location>
</feature>
<comment type="caution">
    <text evidence="2">The sequence shown here is derived from an EMBL/GenBank/DDBJ whole genome shotgun (WGS) entry which is preliminary data.</text>
</comment>
<dbReference type="AlphaFoldDB" id="U3A1E3"/>
<name>U3A1E3_9SPHN</name>
<dbReference type="Pfam" id="PF06742">
    <property type="entry name" value="DUF1214"/>
    <property type="match status" value="2"/>
</dbReference>
<dbReference type="Proteomes" id="UP000016568">
    <property type="component" value="Unassembled WGS sequence"/>
</dbReference>
<dbReference type="EMBL" id="BASZ01000003">
    <property type="protein sequence ID" value="GAD48583.1"/>
    <property type="molecule type" value="Genomic_DNA"/>
</dbReference>
<evidence type="ECO:0000313" key="3">
    <source>
        <dbReference type="Proteomes" id="UP000016568"/>
    </source>
</evidence>
<dbReference type="eggNOG" id="COG5361">
    <property type="taxonomic scope" value="Bacteria"/>
</dbReference>
<dbReference type="KEGG" id="ntd:EGO55_02880"/>
<feature type="domain" description="DUF1214" evidence="1">
    <location>
        <begin position="270"/>
        <end position="340"/>
    </location>
</feature>
<dbReference type="InterPro" id="IPR010621">
    <property type="entry name" value="DUF1214"/>
</dbReference>
<protein>
    <recommendedName>
        <fullName evidence="1">DUF1214 domain-containing protein</fullName>
    </recommendedName>
</protein>
<reference evidence="2 3" key="1">
    <citation type="submission" date="2013-09" db="EMBL/GenBank/DDBJ databases">
        <title>Whole genome shotgun sequence of Novosphingobium tardaugens NBRC 16725.</title>
        <authorList>
            <person name="Isaki S."/>
            <person name="Hosoyama A."/>
            <person name="Tsuchikane K."/>
            <person name="Katsumata H."/>
            <person name="Ando Y."/>
            <person name="Yamazaki S."/>
            <person name="Fujita N."/>
        </authorList>
    </citation>
    <scope>NUCLEOTIDE SEQUENCE [LARGE SCALE GENOMIC DNA]</scope>
    <source>
        <strain evidence="2 3">NBRC 16725</strain>
    </source>
</reference>
<accession>U3A1E3</accession>
<evidence type="ECO:0000313" key="2">
    <source>
        <dbReference type="EMBL" id="GAD48583.1"/>
    </source>
</evidence>
<dbReference type="SUPFAM" id="SSF160935">
    <property type="entry name" value="VPA0735-like"/>
    <property type="match status" value="1"/>
</dbReference>
<proteinExistence type="predicted"/>
<sequence>MPDDTAALRSAWHAFCDDLKQAGEYAFDPAMPDAPADRVAGLRQIARNIALALQFEFENCDPLHPQLLHYFDPIRKQGGDNPDALYLGAPINGTDHYRISGHRGSADYVAITAVESGGTPFGGGVAGMLLGDNLQTDADGRFTIDIGPEQHGPNWLRTSPETYRVTIRQFFGDWESERPMRAAIERIGPVAARPVPSPTELGDGLVRSSQWLGWSVRYWAEMLARWKQQPGTFRTYSETVTNRIDATPGGEPLTAYWTLPPGEALIIRVHPPQARYWSVELGNAWWESMDYRDRLASTNHHYAHREDDGELLLVIAHTDPGVPNWLDASGHSEGFVTFRWIGVDHLARPTMERVAIEKLDAVLGQSGRIDAAGRAAQIAARQRGLLHRF</sequence>
<dbReference type="RefSeq" id="WP_021689490.1">
    <property type="nucleotide sequence ID" value="NZ_BASZ01000003.1"/>
</dbReference>
<organism evidence="2 3">
    <name type="scientific">Caenibius tardaugens NBRC 16725</name>
    <dbReference type="NCBI Taxonomy" id="1219035"/>
    <lineage>
        <taxon>Bacteria</taxon>
        <taxon>Pseudomonadati</taxon>
        <taxon>Pseudomonadota</taxon>
        <taxon>Alphaproteobacteria</taxon>
        <taxon>Sphingomonadales</taxon>
        <taxon>Erythrobacteraceae</taxon>
        <taxon>Caenibius</taxon>
    </lineage>
</organism>
<evidence type="ECO:0000259" key="1">
    <source>
        <dbReference type="Pfam" id="PF06742"/>
    </source>
</evidence>
<keyword evidence="3" id="KW-1185">Reference proteome</keyword>